<keyword evidence="10" id="KW-1185">Reference proteome</keyword>
<dbReference type="InterPro" id="IPR007728">
    <property type="entry name" value="Pre-SET_dom"/>
</dbReference>
<dbReference type="GO" id="GO:0005694">
    <property type="term" value="C:chromosome"/>
    <property type="evidence" value="ECO:0007669"/>
    <property type="project" value="UniProtKB-SubCell"/>
</dbReference>
<dbReference type="InterPro" id="IPR025776">
    <property type="entry name" value="SUVR4/1/2"/>
</dbReference>
<dbReference type="Pfam" id="PF05033">
    <property type="entry name" value="Pre-SET"/>
    <property type="match status" value="1"/>
</dbReference>
<gene>
    <name evidence="9" type="ORF">DCAR_0728068</name>
</gene>
<reference evidence="9" key="1">
    <citation type="journal article" date="2016" name="Nat. Genet.">
        <title>A high-quality carrot genome assembly provides new insights into carotenoid accumulation and asterid genome evolution.</title>
        <authorList>
            <person name="Iorizzo M."/>
            <person name="Ellison S."/>
            <person name="Senalik D."/>
            <person name="Zeng P."/>
            <person name="Satapoomin P."/>
            <person name="Huang J."/>
            <person name="Bowman M."/>
            <person name="Iovene M."/>
            <person name="Sanseverino W."/>
            <person name="Cavagnaro P."/>
            <person name="Yildiz M."/>
            <person name="Macko-Podgorni A."/>
            <person name="Moranska E."/>
            <person name="Grzebelus E."/>
            <person name="Grzebelus D."/>
            <person name="Ashrafi H."/>
            <person name="Zheng Z."/>
            <person name="Cheng S."/>
            <person name="Spooner D."/>
            <person name="Van Deynze A."/>
            <person name="Simon P."/>
        </authorList>
    </citation>
    <scope>NUCLEOTIDE SEQUENCE</scope>
    <source>
        <tissue evidence="9">Leaf</tissue>
    </source>
</reference>
<keyword evidence="3" id="KW-0158">Chromosome</keyword>
<dbReference type="PROSITE" id="PS51580">
    <property type="entry name" value="SAM_MT43_3"/>
    <property type="match status" value="1"/>
</dbReference>
<dbReference type="PANTHER" id="PTHR46450:SF24">
    <property type="entry name" value="HISTONE-LYSINE N-METHYLTRANSFERASE SUVR4"/>
    <property type="match status" value="1"/>
</dbReference>
<evidence type="ECO:0000256" key="2">
    <source>
        <dbReference type="ARBA" id="ARBA00004286"/>
    </source>
</evidence>
<sequence length="725" mass="81172">MAPNPKVAKACKAMKTYGIAERTVLPVLKNLLDLYDNNWVYIEDENYRVLADAFFDGQNDKKSTKAQPSLGNPEECKPQYRKYGLRSQKDQPSVPVNDFRDRPELARVIPPVGFSDKKVSETSSCLMEILPNYDDETPVSCRRKRKLVYQEEEDHSVELKSGDTTSNQIGGHYNGESVADEMPLYDAPLAIIRPGIEDPSHSNYSGMDVRYIEESNAKRETNTPSSIELASSSGGEVKISLICNSPDVRVRSLDAVLKAMEEKCLKSYNITDPAFSLKVMKDVCECFLSLGMVSTSSDPVNPEKGPPSVDGLETSKQLVVANSRLHKAAKFHCTLNLSNGSAKFQNLFRAQPCIPRSVVSKSLVGLNKIINASFFLDDITKGEESRKISMVNEINSERQPAFNYIPKNVTYRGAYVKFLLSRISDDNCCSSCVGDCLSQEIPCACTGETGGLFAYRPGGLLKEDFLEKCILMNQNLSPNLFYCEDCPLLRSEDSRVSGTCNGHVVRNFIKECWYKCGCSKGCGNRVVQRGITANLQVFMTPGEKGWGLRTLENLPKGAFVCEYVGEIVTNSELYDRNKQSAGEKHTYPVLLDSDWGSEGVLKDEEALCLDATYYGNIARFINHRCGDANMVEVPVEIETPDHHYYHVAFFTSREVTADEELTWDYGIDFGDTNHPIKAFKCCCGSKLCRQYKKRKSMSYVLSILFTAWHHKSISSQFCIIIKFHE</sequence>
<dbReference type="Pfam" id="PF00856">
    <property type="entry name" value="SET"/>
    <property type="match status" value="1"/>
</dbReference>
<name>A0AAF0XKE5_DAUCS</name>
<protein>
    <recommendedName>
        <fullName evidence="8">SET domain-containing protein</fullName>
    </recommendedName>
</protein>
<dbReference type="Pfam" id="PF10440">
    <property type="entry name" value="WIYLD"/>
    <property type="match status" value="1"/>
</dbReference>
<feature type="domain" description="SET" evidence="8">
    <location>
        <begin position="533"/>
        <end position="666"/>
    </location>
</feature>
<accession>A0AAF0XKE5</accession>
<evidence type="ECO:0000256" key="6">
    <source>
        <dbReference type="ARBA" id="ARBA00022833"/>
    </source>
</evidence>
<dbReference type="InterPro" id="IPR046341">
    <property type="entry name" value="SET_dom_sf"/>
</dbReference>
<dbReference type="CDD" id="cd10538">
    <property type="entry name" value="SET_SETDB-like"/>
    <property type="match status" value="1"/>
</dbReference>
<dbReference type="Gene3D" id="2.170.270.10">
    <property type="entry name" value="SET domain"/>
    <property type="match status" value="1"/>
</dbReference>
<keyword evidence="6" id="KW-0862">Zinc</keyword>
<dbReference type="GO" id="GO:0005634">
    <property type="term" value="C:nucleus"/>
    <property type="evidence" value="ECO:0007669"/>
    <property type="project" value="UniProtKB-SubCell"/>
</dbReference>
<dbReference type="Gene3D" id="1.10.8.850">
    <property type="entry name" value="Histone-lysine N methyltransferase , C-terminal domain-like"/>
    <property type="match status" value="1"/>
</dbReference>
<dbReference type="GO" id="GO:0042054">
    <property type="term" value="F:histone methyltransferase activity"/>
    <property type="evidence" value="ECO:0007669"/>
    <property type="project" value="InterPro"/>
</dbReference>
<proteinExistence type="predicted"/>
<evidence type="ECO:0000256" key="3">
    <source>
        <dbReference type="ARBA" id="ARBA00022454"/>
    </source>
</evidence>
<evidence type="ECO:0000313" key="9">
    <source>
        <dbReference type="EMBL" id="WOH08624.1"/>
    </source>
</evidence>
<dbReference type="SMART" id="SM00468">
    <property type="entry name" value="PreSET"/>
    <property type="match status" value="1"/>
</dbReference>
<evidence type="ECO:0000256" key="1">
    <source>
        <dbReference type="ARBA" id="ARBA00004123"/>
    </source>
</evidence>
<dbReference type="PANTHER" id="PTHR46450">
    <property type="entry name" value="INACTIVE HISTONE-LYSINE N-METHYLTRANSFERASE SUVR1-RELATED"/>
    <property type="match status" value="1"/>
</dbReference>
<dbReference type="InterPro" id="IPR018848">
    <property type="entry name" value="WIYLD_domain"/>
</dbReference>
<organism evidence="9 10">
    <name type="scientific">Daucus carota subsp. sativus</name>
    <name type="common">Carrot</name>
    <dbReference type="NCBI Taxonomy" id="79200"/>
    <lineage>
        <taxon>Eukaryota</taxon>
        <taxon>Viridiplantae</taxon>
        <taxon>Streptophyta</taxon>
        <taxon>Embryophyta</taxon>
        <taxon>Tracheophyta</taxon>
        <taxon>Spermatophyta</taxon>
        <taxon>Magnoliopsida</taxon>
        <taxon>eudicotyledons</taxon>
        <taxon>Gunneridae</taxon>
        <taxon>Pentapetalae</taxon>
        <taxon>asterids</taxon>
        <taxon>campanulids</taxon>
        <taxon>Apiales</taxon>
        <taxon>Apiaceae</taxon>
        <taxon>Apioideae</taxon>
        <taxon>Scandiceae</taxon>
        <taxon>Daucinae</taxon>
        <taxon>Daucus</taxon>
        <taxon>Daucus sect. Daucus</taxon>
    </lineage>
</organism>
<comment type="subcellular location">
    <subcellularLocation>
        <location evidence="2">Chromosome</location>
    </subcellularLocation>
    <subcellularLocation>
        <location evidence="1">Nucleus</location>
    </subcellularLocation>
</comment>
<keyword evidence="7" id="KW-0539">Nucleus</keyword>
<evidence type="ECO:0000259" key="8">
    <source>
        <dbReference type="PROSITE" id="PS50280"/>
    </source>
</evidence>
<keyword evidence="5" id="KW-0479">Metal-binding</keyword>
<dbReference type="SMART" id="SM00317">
    <property type="entry name" value="SET"/>
    <property type="match status" value="1"/>
</dbReference>
<keyword evidence="4" id="KW-0808">Transferase</keyword>
<dbReference type="InterPro" id="IPR001214">
    <property type="entry name" value="SET_dom"/>
</dbReference>
<dbReference type="InterPro" id="IPR043017">
    <property type="entry name" value="WIYLD_dom_sf"/>
</dbReference>
<dbReference type="FunFam" id="2.170.270.10:FF:000046">
    <property type="entry name" value="SET-domain containing protein lysine methyltransferase family protein"/>
    <property type="match status" value="1"/>
</dbReference>
<dbReference type="Proteomes" id="UP000077755">
    <property type="component" value="Chromosome 7"/>
</dbReference>
<evidence type="ECO:0000256" key="7">
    <source>
        <dbReference type="ARBA" id="ARBA00023242"/>
    </source>
</evidence>
<dbReference type="PROSITE" id="PS50280">
    <property type="entry name" value="SET"/>
    <property type="match status" value="1"/>
</dbReference>
<dbReference type="EMBL" id="CP093349">
    <property type="protein sequence ID" value="WOH08624.1"/>
    <property type="molecule type" value="Genomic_DNA"/>
</dbReference>
<dbReference type="GO" id="GO:0008270">
    <property type="term" value="F:zinc ion binding"/>
    <property type="evidence" value="ECO:0007669"/>
    <property type="project" value="InterPro"/>
</dbReference>
<evidence type="ECO:0000256" key="4">
    <source>
        <dbReference type="ARBA" id="ARBA00022679"/>
    </source>
</evidence>
<dbReference type="AlphaFoldDB" id="A0AAF0XKE5"/>
<evidence type="ECO:0000313" key="10">
    <source>
        <dbReference type="Proteomes" id="UP000077755"/>
    </source>
</evidence>
<evidence type="ECO:0000256" key="5">
    <source>
        <dbReference type="ARBA" id="ARBA00022723"/>
    </source>
</evidence>
<dbReference type="SUPFAM" id="SSF82199">
    <property type="entry name" value="SET domain"/>
    <property type="match status" value="1"/>
</dbReference>
<reference evidence="9" key="2">
    <citation type="submission" date="2022-03" db="EMBL/GenBank/DDBJ databases">
        <title>Draft title - Genomic analysis of global carrot germplasm unveils the trajectory of domestication and the origin of high carotenoid orange carrot.</title>
        <authorList>
            <person name="Iorizzo M."/>
            <person name="Ellison S."/>
            <person name="Senalik D."/>
            <person name="Macko-Podgorni A."/>
            <person name="Grzebelus D."/>
            <person name="Bostan H."/>
            <person name="Rolling W."/>
            <person name="Curaba J."/>
            <person name="Simon P."/>
        </authorList>
    </citation>
    <scope>NUCLEOTIDE SEQUENCE</scope>
    <source>
        <tissue evidence="9">Leaf</tissue>
    </source>
</reference>